<evidence type="ECO:0000313" key="4">
    <source>
        <dbReference type="Proteomes" id="UP000198741"/>
    </source>
</evidence>
<dbReference type="SUPFAM" id="SSF53474">
    <property type="entry name" value="alpha/beta-Hydrolases"/>
    <property type="match status" value="1"/>
</dbReference>
<dbReference type="Pfam" id="PF07859">
    <property type="entry name" value="Abhydrolase_3"/>
    <property type="match status" value="1"/>
</dbReference>
<feature type="domain" description="Alpha/beta hydrolase fold-3" evidence="2">
    <location>
        <begin position="85"/>
        <end position="293"/>
    </location>
</feature>
<sequence length="320" mass="34017">MTSRHLVDPQLTDVLDAWPPLALTNESLPSIREQNRLEMISTRPVDPPFPDVTLAEHFIDGPAGAGALRILVISPRLQATAAPGLLWVHGGGYVMGSADQDSLQVQRLVSAVGCVAAVVDYRLAPETPHPGPIEDCLAALRWLHDAASTIGVDASRIGVAGESAGGGLAAALCLLNRDLQAVPVILQLLIYPMLDDRTVTHPDPHPYTGEFVWNADSNRFGWAALLGEEPGGQDISPYAAPARATDLSGLPPTYLDVGTLDLFFEEDVDYARRLVRAGVPTELHVYPGAFHGYPRAETSAAAIAHQAAVEAALRRGLSVG</sequence>
<dbReference type="InterPro" id="IPR013094">
    <property type="entry name" value="AB_hydrolase_3"/>
</dbReference>
<dbReference type="PANTHER" id="PTHR48081:SF8">
    <property type="entry name" value="ALPHA_BETA HYDROLASE FOLD-3 DOMAIN-CONTAINING PROTEIN-RELATED"/>
    <property type="match status" value="1"/>
</dbReference>
<dbReference type="EMBL" id="LT629710">
    <property type="protein sequence ID" value="SDO67181.1"/>
    <property type="molecule type" value="Genomic_DNA"/>
</dbReference>
<dbReference type="STRING" id="1090615.SAMN04515671_1657"/>
<dbReference type="InterPro" id="IPR029058">
    <property type="entry name" value="AB_hydrolase_fold"/>
</dbReference>
<dbReference type="GO" id="GO:0016787">
    <property type="term" value="F:hydrolase activity"/>
    <property type="evidence" value="ECO:0007669"/>
    <property type="project" value="UniProtKB-KW"/>
</dbReference>
<reference evidence="3 4" key="1">
    <citation type="submission" date="2016-10" db="EMBL/GenBank/DDBJ databases">
        <authorList>
            <person name="de Groot N.N."/>
        </authorList>
    </citation>
    <scope>NUCLEOTIDE SEQUENCE [LARGE SCALE GENOMIC DNA]</scope>
    <source>
        <strain evidence="4">P4-7,KCTC 19426,CECT 7604</strain>
    </source>
</reference>
<evidence type="ECO:0000256" key="1">
    <source>
        <dbReference type="ARBA" id="ARBA00022801"/>
    </source>
</evidence>
<evidence type="ECO:0000259" key="2">
    <source>
        <dbReference type="Pfam" id="PF07859"/>
    </source>
</evidence>
<keyword evidence="4" id="KW-1185">Reference proteome</keyword>
<dbReference type="Gene3D" id="3.40.50.1820">
    <property type="entry name" value="alpha/beta hydrolase"/>
    <property type="match status" value="1"/>
</dbReference>
<dbReference type="OrthoDB" id="128186at2"/>
<dbReference type="InterPro" id="IPR050300">
    <property type="entry name" value="GDXG_lipolytic_enzyme"/>
</dbReference>
<dbReference type="PANTHER" id="PTHR48081">
    <property type="entry name" value="AB HYDROLASE SUPERFAMILY PROTEIN C4A8.06C"/>
    <property type="match status" value="1"/>
</dbReference>
<dbReference type="AlphaFoldDB" id="A0A1H0LGN7"/>
<protein>
    <submittedName>
        <fullName evidence="3">Acetyl esterase/lipase</fullName>
    </submittedName>
</protein>
<gene>
    <name evidence="3" type="ORF">SAMN04515671_1657</name>
</gene>
<keyword evidence="1" id="KW-0378">Hydrolase</keyword>
<organism evidence="3 4">
    <name type="scientific">Nakamurella panacisegetis</name>
    <dbReference type="NCBI Taxonomy" id="1090615"/>
    <lineage>
        <taxon>Bacteria</taxon>
        <taxon>Bacillati</taxon>
        <taxon>Actinomycetota</taxon>
        <taxon>Actinomycetes</taxon>
        <taxon>Nakamurellales</taxon>
        <taxon>Nakamurellaceae</taxon>
        <taxon>Nakamurella</taxon>
    </lineage>
</organism>
<name>A0A1H0LGN7_9ACTN</name>
<accession>A0A1H0LGN7</accession>
<proteinExistence type="predicted"/>
<dbReference type="RefSeq" id="WP_090481683.1">
    <property type="nucleotide sequence ID" value="NZ_LT629710.1"/>
</dbReference>
<dbReference type="Proteomes" id="UP000198741">
    <property type="component" value="Chromosome I"/>
</dbReference>
<evidence type="ECO:0000313" key="3">
    <source>
        <dbReference type="EMBL" id="SDO67181.1"/>
    </source>
</evidence>